<evidence type="ECO:0000259" key="1">
    <source>
        <dbReference type="Pfam" id="PF13649"/>
    </source>
</evidence>
<dbReference type="CDD" id="cd02440">
    <property type="entry name" value="AdoMet_MTases"/>
    <property type="match status" value="1"/>
</dbReference>
<dbReference type="GO" id="GO:0008168">
    <property type="term" value="F:methyltransferase activity"/>
    <property type="evidence" value="ECO:0007669"/>
    <property type="project" value="UniProtKB-KW"/>
</dbReference>
<dbReference type="AlphaFoldDB" id="A0A9D8PNY0"/>
<keyword evidence="2" id="KW-0489">Methyltransferase</keyword>
<dbReference type="PANTHER" id="PTHR42912">
    <property type="entry name" value="METHYLTRANSFERASE"/>
    <property type="match status" value="1"/>
</dbReference>
<reference evidence="2" key="2">
    <citation type="submission" date="2021-01" db="EMBL/GenBank/DDBJ databases">
        <authorList>
            <person name="Hahn C.R."/>
            <person name="Youssef N.H."/>
            <person name="Elshahed M."/>
        </authorList>
    </citation>
    <scope>NUCLEOTIDE SEQUENCE</scope>
    <source>
        <strain evidence="2">Zod_Metabat.24</strain>
    </source>
</reference>
<protein>
    <submittedName>
        <fullName evidence="2">Methyltransferase domain-containing protein</fullName>
    </submittedName>
</protein>
<gene>
    <name evidence="2" type="ORF">JW984_04180</name>
</gene>
<organism evidence="2 3">
    <name type="scientific">Candidatus Zymogenus saltonus</name>
    <dbReference type="NCBI Taxonomy" id="2844893"/>
    <lineage>
        <taxon>Bacteria</taxon>
        <taxon>Deltaproteobacteria</taxon>
        <taxon>Candidatus Zymogenia</taxon>
        <taxon>Candidatus Zymogeniales</taxon>
        <taxon>Candidatus Zymogenaceae</taxon>
        <taxon>Candidatus Zymogenus</taxon>
    </lineage>
</organism>
<dbReference type="Proteomes" id="UP000809273">
    <property type="component" value="Unassembled WGS sequence"/>
</dbReference>
<evidence type="ECO:0000313" key="3">
    <source>
        <dbReference type="Proteomes" id="UP000809273"/>
    </source>
</evidence>
<feature type="domain" description="Methyltransferase" evidence="1">
    <location>
        <begin position="38"/>
        <end position="136"/>
    </location>
</feature>
<dbReference type="Gene3D" id="3.40.50.150">
    <property type="entry name" value="Vaccinia Virus protein VP39"/>
    <property type="match status" value="1"/>
</dbReference>
<name>A0A9D8PNY0_9DELT</name>
<keyword evidence="2" id="KW-0808">Transferase</keyword>
<accession>A0A9D8PNY0</accession>
<reference evidence="2" key="1">
    <citation type="journal article" date="2021" name="Environ. Microbiol.">
        <title>Genomic characterization of three novel Desulfobacterota classes expand the metabolic and phylogenetic diversity of the phylum.</title>
        <authorList>
            <person name="Murphy C.L."/>
            <person name="Biggerstaff J."/>
            <person name="Eichhorn A."/>
            <person name="Ewing E."/>
            <person name="Shahan R."/>
            <person name="Soriano D."/>
            <person name="Stewart S."/>
            <person name="VanMol K."/>
            <person name="Walker R."/>
            <person name="Walters P."/>
            <person name="Elshahed M.S."/>
            <person name="Youssef N.H."/>
        </authorList>
    </citation>
    <scope>NUCLEOTIDE SEQUENCE</scope>
    <source>
        <strain evidence="2">Zod_Metabat.24</strain>
    </source>
</reference>
<dbReference type="EMBL" id="JAFGIX010000021">
    <property type="protein sequence ID" value="MBN1572375.1"/>
    <property type="molecule type" value="Genomic_DNA"/>
</dbReference>
<sequence>MSSTSSYIEKLLLSHLMTEPVIREAVDWLDLPVDSRGLDAGCGIGLHLPIMLDAVGKNGHVTGLDISREFLDYGEVMLTEKGLVGRFSLKQGGVERLPFNDDQFDWAWSCNLVGYYSGHEPVPSLKELSRVVRPNGTVAVIFWSSQQLLPGYPMIEARLNATSAGIAPFSAGMDPKSHSIRGLVWFRDAGLKDAAVKTFLGEVRPPLSDKMKDAMASLFDMRWGGARSEVAEETWGEYLRLTEPGSADFILNLDDYYAFFTYTMFWGVV</sequence>
<dbReference type="InterPro" id="IPR029063">
    <property type="entry name" value="SAM-dependent_MTases_sf"/>
</dbReference>
<dbReference type="SUPFAM" id="SSF53335">
    <property type="entry name" value="S-adenosyl-L-methionine-dependent methyltransferases"/>
    <property type="match status" value="1"/>
</dbReference>
<proteinExistence type="predicted"/>
<dbReference type="InterPro" id="IPR050508">
    <property type="entry name" value="Methyltransf_Superfamily"/>
</dbReference>
<dbReference type="InterPro" id="IPR041698">
    <property type="entry name" value="Methyltransf_25"/>
</dbReference>
<evidence type="ECO:0000313" key="2">
    <source>
        <dbReference type="EMBL" id="MBN1572375.1"/>
    </source>
</evidence>
<dbReference type="Pfam" id="PF13649">
    <property type="entry name" value="Methyltransf_25"/>
    <property type="match status" value="1"/>
</dbReference>
<dbReference type="GO" id="GO:0032259">
    <property type="term" value="P:methylation"/>
    <property type="evidence" value="ECO:0007669"/>
    <property type="project" value="UniProtKB-KW"/>
</dbReference>
<comment type="caution">
    <text evidence="2">The sequence shown here is derived from an EMBL/GenBank/DDBJ whole genome shotgun (WGS) entry which is preliminary data.</text>
</comment>